<evidence type="ECO:0000256" key="5">
    <source>
        <dbReference type="SAM" id="Phobius"/>
    </source>
</evidence>
<keyword evidence="2 4" id="KW-0442">Lipid degradation</keyword>
<dbReference type="PANTHER" id="PTHR24185:SF1">
    <property type="entry name" value="CALCIUM-INDEPENDENT PHOSPHOLIPASE A2-GAMMA"/>
    <property type="match status" value="1"/>
</dbReference>
<keyword evidence="5" id="KW-1133">Transmembrane helix</keyword>
<evidence type="ECO:0000259" key="6">
    <source>
        <dbReference type="PROSITE" id="PS51635"/>
    </source>
</evidence>
<dbReference type="PROSITE" id="PS51635">
    <property type="entry name" value="PNPLA"/>
    <property type="match status" value="1"/>
</dbReference>
<dbReference type="InterPro" id="IPR016035">
    <property type="entry name" value="Acyl_Trfase/lysoPLipase"/>
</dbReference>
<evidence type="ECO:0000256" key="3">
    <source>
        <dbReference type="ARBA" id="ARBA00023098"/>
    </source>
</evidence>
<proteinExistence type="predicted"/>
<feature type="active site" description="Proton acceptor" evidence="4">
    <location>
        <position position="349"/>
    </location>
</feature>
<feature type="short sequence motif" description="DGA/G" evidence="4">
    <location>
        <begin position="349"/>
        <end position="351"/>
    </location>
</feature>
<accession>A0A7R8X045</accession>
<gene>
    <name evidence="7" type="ORF">DSTB1V02_LOCUS1262</name>
</gene>
<keyword evidence="5" id="KW-0812">Transmembrane</keyword>
<evidence type="ECO:0000313" key="7">
    <source>
        <dbReference type="EMBL" id="CAD7241262.1"/>
    </source>
</evidence>
<evidence type="ECO:0000313" key="8">
    <source>
        <dbReference type="Proteomes" id="UP000677054"/>
    </source>
</evidence>
<organism evidence="7">
    <name type="scientific">Darwinula stevensoni</name>
    <dbReference type="NCBI Taxonomy" id="69355"/>
    <lineage>
        <taxon>Eukaryota</taxon>
        <taxon>Metazoa</taxon>
        <taxon>Ecdysozoa</taxon>
        <taxon>Arthropoda</taxon>
        <taxon>Crustacea</taxon>
        <taxon>Oligostraca</taxon>
        <taxon>Ostracoda</taxon>
        <taxon>Podocopa</taxon>
        <taxon>Podocopida</taxon>
        <taxon>Darwinulocopina</taxon>
        <taxon>Darwinuloidea</taxon>
        <taxon>Darwinulidae</taxon>
        <taxon>Darwinula</taxon>
    </lineage>
</organism>
<feature type="domain" description="PNPLA" evidence="6">
    <location>
        <begin position="168"/>
        <end position="362"/>
    </location>
</feature>
<evidence type="ECO:0000256" key="1">
    <source>
        <dbReference type="ARBA" id="ARBA00022801"/>
    </source>
</evidence>
<dbReference type="EMBL" id="CAJPEV010000115">
    <property type="protein sequence ID" value="CAG0880810.1"/>
    <property type="molecule type" value="Genomic_DNA"/>
</dbReference>
<reference evidence="7" key="1">
    <citation type="submission" date="2020-11" db="EMBL/GenBank/DDBJ databases">
        <authorList>
            <person name="Tran Van P."/>
        </authorList>
    </citation>
    <scope>NUCLEOTIDE SEQUENCE</scope>
</reference>
<evidence type="ECO:0000256" key="4">
    <source>
        <dbReference type="PROSITE-ProRule" id="PRU01161"/>
    </source>
</evidence>
<dbReference type="InterPro" id="IPR002641">
    <property type="entry name" value="PNPLA_dom"/>
</dbReference>
<keyword evidence="3 4" id="KW-0443">Lipid metabolism</keyword>
<dbReference type="SUPFAM" id="SSF52151">
    <property type="entry name" value="FabD/lysophospholipase-like"/>
    <property type="match status" value="1"/>
</dbReference>
<dbReference type="Proteomes" id="UP000677054">
    <property type="component" value="Unassembled WGS sequence"/>
</dbReference>
<keyword evidence="5" id="KW-0472">Membrane</keyword>
<dbReference type="EMBL" id="LR899632">
    <property type="protein sequence ID" value="CAD7241262.1"/>
    <property type="molecule type" value="Genomic_DNA"/>
</dbReference>
<dbReference type="AlphaFoldDB" id="A0A7R8X045"/>
<dbReference type="GO" id="GO:0016020">
    <property type="term" value="C:membrane"/>
    <property type="evidence" value="ECO:0007669"/>
    <property type="project" value="TreeGrafter"/>
</dbReference>
<dbReference type="PANTHER" id="PTHR24185">
    <property type="entry name" value="CALCIUM-INDEPENDENT PHOSPHOLIPASE A2-GAMMA"/>
    <property type="match status" value="1"/>
</dbReference>
<dbReference type="CDD" id="cd07211">
    <property type="entry name" value="Pat_PNPLA8"/>
    <property type="match status" value="1"/>
</dbReference>
<dbReference type="GO" id="GO:0016042">
    <property type="term" value="P:lipid catabolic process"/>
    <property type="evidence" value="ECO:0007669"/>
    <property type="project" value="UniProtKB-UniRule"/>
</dbReference>
<dbReference type="Pfam" id="PF01734">
    <property type="entry name" value="Patatin"/>
    <property type="match status" value="1"/>
</dbReference>
<sequence>MMQMTTYTSYVEYISKQVRCLASQLSDEAEELVKVANEIEQGQRSYFNIFRSKAALKEAEKPSPYWKQRLSNRALVSQNGVMSRTKHLIQKLCEAPTNSVKLRRGEELCHHLLQFPEARSVAIKNGGEGKLCRIIQLTRDEEVVLVLRKCLLLLGHSHPTRGNGIRILSIDGGGLRGLVALEALKRMEEKTGKRTYELFDLICGVSVGSILAILLGALKKSTEEAERILKGVGREVFQPWSWKSTGSVLWNHSLYNTKVWDQLLQRELGDVNLIDTAADPFVPKVALVSAVVNMGKLKSFVFRNYMPPHRAQSRYMGSCSVRLWEACRASAAAPGYFEEFTLGDLIHQDGGILMNNPCGIALHEARLLWPNSPLECVVSLGTGKSQSHDNTLPSPSPTSIKRKLLLVLDSAADTEGVHVMLQDLIPGHIYFRLNPYLRELVDLDETSEEKFLQMQEDTIMYLRRNDHLLERAAAILLREKSVSTRLHDWLLLQRLILTKT</sequence>
<dbReference type="Gene3D" id="3.40.1090.10">
    <property type="entry name" value="Cytosolic phospholipase A2 catalytic domain"/>
    <property type="match status" value="1"/>
</dbReference>
<keyword evidence="1 4" id="KW-0378">Hydrolase</keyword>
<dbReference type="InterPro" id="IPR045217">
    <property type="entry name" value="PNPLA8-like"/>
</dbReference>
<dbReference type="OrthoDB" id="630895at2759"/>
<feature type="active site" description="Nucleophile" evidence="4">
    <location>
        <position position="206"/>
    </location>
</feature>
<dbReference type="GO" id="GO:0019369">
    <property type="term" value="P:arachidonate metabolic process"/>
    <property type="evidence" value="ECO:0007669"/>
    <property type="project" value="TreeGrafter"/>
</dbReference>
<feature type="short sequence motif" description="GXGXXG" evidence="4">
    <location>
        <begin position="172"/>
        <end position="177"/>
    </location>
</feature>
<name>A0A7R8X045_9CRUS</name>
<feature type="transmembrane region" description="Helical" evidence="5">
    <location>
        <begin position="195"/>
        <end position="218"/>
    </location>
</feature>
<keyword evidence="8" id="KW-1185">Reference proteome</keyword>
<feature type="short sequence motif" description="GXSXG" evidence="4">
    <location>
        <begin position="204"/>
        <end position="208"/>
    </location>
</feature>
<evidence type="ECO:0000256" key="2">
    <source>
        <dbReference type="ARBA" id="ARBA00022963"/>
    </source>
</evidence>
<protein>
    <recommendedName>
        <fullName evidence="6">PNPLA domain-containing protein</fullName>
    </recommendedName>
</protein>
<dbReference type="GO" id="GO:0047499">
    <property type="term" value="F:calcium-independent phospholipase A2 activity"/>
    <property type="evidence" value="ECO:0007669"/>
    <property type="project" value="TreeGrafter"/>
</dbReference>